<dbReference type="Proteomes" id="UP000198945">
    <property type="component" value="Unassembled WGS sequence"/>
</dbReference>
<evidence type="ECO:0000313" key="7">
    <source>
        <dbReference type="Proteomes" id="UP000198945"/>
    </source>
</evidence>
<accession>A0A1G6K6W7</accession>
<evidence type="ECO:0000313" key="4">
    <source>
        <dbReference type="EMBL" id="SET16893.1"/>
    </source>
</evidence>
<dbReference type="AlphaFoldDB" id="A0A1G6K6W7"/>
<protein>
    <recommendedName>
        <fullName evidence="11">PAS domain-containing protein</fullName>
    </recommendedName>
</protein>
<dbReference type="EMBL" id="FMYT01000004">
    <property type="protein sequence ID" value="SDC26697.1"/>
    <property type="molecule type" value="Genomic_DNA"/>
</dbReference>
<evidence type="ECO:0008006" key="11">
    <source>
        <dbReference type="Google" id="ProtNLM"/>
    </source>
</evidence>
<keyword evidence="8" id="KW-1185">Reference proteome</keyword>
<proteinExistence type="predicted"/>
<dbReference type="Proteomes" id="UP000324896">
    <property type="component" value="Unassembled WGS sequence"/>
</dbReference>
<gene>
    <name evidence="5" type="ORF">BY453_13511</name>
    <name evidence="1" type="ORF">SAMN04488597_1048</name>
    <name evidence="2" type="ORF">SAMN04488598_13525</name>
    <name evidence="4" type="ORF">SAMN04515652_13325</name>
    <name evidence="3" type="ORF">SAMN04515654_1389</name>
</gene>
<reference evidence="6 8" key="1">
    <citation type="submission" date="2016-10" db="EMBL/GenBank/DDBJ databases">
        <authorList>
            <person name="Varghese N."/>
            <person name="Submissions S."/>
        </authorList>
    </citation>
    <scope>NUCLEOTIDE SEQUENCE [LARGE SCALE GENOMIC DNA]</scope>
    <source>
        <strain evidence="1 10">WG10</strain>
        <strain evidence="2 8">WG2</strain>
        <strain evidence="4 6">WG5</strain>
    </source>
</reference>
<evidence type="ECO:0000313" key="10">
    <source>
        <dbReference type="Proteomes" id="UP000324896"/>
    </source>
</evidence>
<evidence type="ECO:0000313" key="5">
    <source>
        <dbReference type="EMBL" id="TDS26388.1"/>
    </source>
</evidence>
<organism evidence="1 10">
    <name type="scientific">Halanaerobium congolense</name>
    <dbReference type="NCBI Taxonomy" id="54121"/>
    <lineage>
        <taxon>Bacteria</taxon>
        <taxon>Bacillati</taxon>
        <taxon>Bacillota</taxon>
        <taxon>Clostridia</taxon>
        <taxon>Halanaerobiales</taxon>
        <taxon>Halanaerobiaceae</taxon>
        <taxon>Halanaerobium</taxon>
    </lineage>
</organism>
<name>A0A1G6K6W7_9FIRM</name>
<evidence type="ECO:0000313" key="6">
    <source>
        <dbReference type="Proteomes" id="UP000198612"/>
    </source>
</evidence>
<evidence type="ECO:0000313" key="9">
    <source>
        <dbReference type="Proteomes" id="UP000295758"/>
    </source>
</evidence>
<sequence>MTIMMTEVFQQSHNSPELNFLLNSIKTQVWYLKDPETYGKVNQAHADFLGLKIEEIEDKNISNFLD</sequence>
<dbReference type="EMBL" id="FOHG01000033">
    <property type="protein sequence ID" value="SET16893.1"/>
    <property type="molecule type" value="Genomic_DNA"/>
</dbReference>
<dbReference type="EMBL" id="FNBJ01000035">
    <property type="protein sequence ID" value="SDF97637.1"/>
    <property type="molecule type" value="Genomic_DNA"/>
</dbReference>
<dbReference type="Proteomes" id="UP000199519">
    <property type="component" value="Unassembled WGS sequence"/>
</dbReference>
<evidence type="ECO:0000313" key="8">
    <source>
        <dbReference type="Proteomes" id="UP000199519"/>
    </source>
</evidence>
<reference evidence="3 7" key="2">
    <citation type="submission" date="2016-10" db="EMBL/GenBank/DDBJ databases">
        <authorList>
            <person name="de Groot N.N."/>
        </authorList>
    </citation>
    <scope>NUCLEOTIDE SEQUENCE [LARGE SCALE GENOMIC DNA]</scope>
    <source>
        <strain evidence="3 7">WG7</strain>
    </source>
</reference>
<dbReference type="EMBL" id="SOAA01000035">
    <property type="protein sequence ID" value="TDS26388.1"/>
    <property type="molecule type" value="Genomic_DNA"/>
</dbReference>
<dbReference type="Proteomes" id="UP000295758">
    <property type="component" value="Unassembled WGS sequence"/>
</dbReference>
<reference evidence="5 9" key="3">
    <citation type="submission" date="2019-03" db="EMBL/GenBank/DDBJ databases">
        <title>Deep subsurface shale carbon reservoir microbial communities from Ohio and West Virginia, USA.</title>
        <authorList>
            <person name="Wrighton K."/>
        </authorList>
    </citation>
    <scope>NUCLEOTIDE SEQUENCE [LARGE SCALE GENOMIC DNA]</scope>
    <source>
        <strain evidence="5 9">UTICA-S4D12</strain>
    </source>
</reference>
<evidence type="ECO:0000313" key="3">
    <source>
        <dbReference type="EMBL" id="SDJ25725.1"/>
    </source>
</evidence>
<evidence type="ECO:0000313" key="2">
    <source>
        <dbReference type="EMBL" id="SDF97637.1"/>
    </source>
</evidence>
<evidence type="ECO:0000313" key="1">
    <source>
        <dbReference type="EMBL" id="SDC26697.1"/>
    </source>
</evidence>
<dbReference type="EMBL" id="FNEH01000038">
    <property type="protein sequence ID" value="SDJ25725.1"/>
    <property type="molecule type" value="Genomic_DNA"/>
</dbReference>
<dbReference type="Proteomes" id="UP000198612">
    <property type="component" value="Unassembled WGS sequence"/>
</dbReference>